<dbReference type="InterPro" id="IPR045788">
    <property type="entry name" value="MobC_2"/>
</dbReference>
<sequence length="140" mass="16433">MKEDKTMPRKKVEENQRLEHKIQTRVTRAKFNQLSELAKKATNGSTSDLLRDILYKREIKVQTVDKTLAEYMPELVKVRKELNAIGNNINQITRYFHQSPEETKKLFYATRVASLYENTGSKVAELLHLIEELGKKWLQK</sequence>
<reference evidence="2" key="1">
    <citation type="journal article" date="2019" name="Int. J. Syst. Evol. Microbiol.">
        <title>The Global Catalogue of Microorganisms (GCM) 10K type strain sequencing project: providing services to taxonomists for standard genome sequencing and annotation.</title>
        <authorList>
            <consortium name="The Broad Institute Genomics Platform"/>
            <consortium name="The Broad Institute Genome Sequencing Center for Infectious Disease"/>
            <person name="Wu L."/>
            <person name="Ma J."/>
        </authorList>
    </citation>
    <scope>NUCLEOTIDE SEQUENCE [LARGE SCALE GENOMIC DNA]</scope>
    <source>
        <strain evidence="2">KCTC 42217</strain>
    </source>
</reference>
<organism evidence="1 2">
    <name type="scientific">Paradesertivirga mongoliensis</name>
    <dbReference type="NCBI Taxonomy" id="2100740"/>
    <lineage>
        <taxon>Bacteria</taxon>
        <taxon>Pseudomonadati</taxon>
        <taxon>Bacteroidota</taxon>
        <taxon>Sphingobacteriia</taxon>
        <taxon>Sphingobacteriales</taxon>
        <taxon>Sphingobacteriaceae</taxon>
        <taxon>Paradesertivirga</taxon>
    </lineage>
</organism>
<dbReference type="Pfam" id="PF19514">
    <property type="entry name" value="MobC_2"/>
    <property type="match status" value="1"/>
</dbReference>
<gene>
    <name evidence="1" type="primary">mobC</name>
    <name evidence="1" type="ORF">ACFSJU_19000</name>
</gene>
<comment type="caution">
    <text evidence="1">The sequence shown here is derived from an EMBL/GenBank/DDBJ whole genome shotgun (WGS) entry which is preliminary data.</text>
</comment>
<dbReference type="Proteomes" id="UP001597387">
    <property type="component" value="Unassembled WGS sequence"/>
</dbReference>
<dbReference type="EMBL" id="JBHUHZ010000005">
    <property type="protein sequence ID" value="MFD2164501.1"/>
    <property type="molecule type" value="Genomic_DNA"/>
</dbReference>
<protein>
    <submittedName>
        <fullName evidence="1">Plasmid mobilization relaxosome protein MobC</fullName>
    </submittedName>
</protein>
<evidence type="ECO:0000313" key="1">
    <source>
        <dbReference type="EMBL" id="MFD2164501.1"/>
    </source>
</evidence>
<evidence type="ECO:0000313" key="2">
    <source>
        <dbReference type="Proteomes" id="UP001597387"/>
    </source>
</evidence>
<name>A0ABW4ZRT7_9SPHI</name>
<keyword evidence="2" id="KW-1185">Reference proteome</keyword>
<proteinExistence type="predicted"/>
<accession>A0ABW4ZRT7</accession>
<dbReference type="RefSeq" id="WP_255905610.1">
    <property type="nucleotide sequence ID" value="NZ_JAFMZO010000006.1"/>
</dbReference>